<dbReference type="GO" id="GO:0022904">
    <property type="term" value="P:respiratory electron transport chain"/>
    <property type="evidence" value="ECO:0007669"/>
    <property type="project" value="InterPro"/>
</dbReference>
<keyword evidence="4" id="KW-1003">Cell membrane</keyword>
<evidence type="ECO:0000256" key="3">
    <source>
        <dbReference type="ARBA" id="ARBA00022448"/>
    </source>
</evidence>
<evidence type="ECO:0000256" key="1">
    <source>
        <dbReference type="ARBA" id="ARBA00001970"/>
    </source>
</evidence>
<dbReference type="Pfam" id="PF01292">
    <property type="entry name" value="Ni_hydr_CYTB"/>
    <property type="match status" value="1"/>
</dbReference>
<dbReference type="KEGG" id="pxi:J5O05_00850"/>
<evidence type="ECO:0000256" key="9">
    <source>
        <dbReference type="ARBA" id="ARBA00022989"/>
    </source>
</evidence>
<feature type="domain" description="Cytochrome b561 bacterial/Ni-hydrogenase" evidence="14">
    <location>
        <begin position="9"/>
        <end position="165"/>
    </location>
</feature>
<keyword evidence="9 13" id="KW-1133">Transmembrane helix</keyword>
<dbReference type="SUPFAM" id="SSF81342">
    <property type="entry name" value="Transmembrane di-heme cytochromes"/>
    <property type="match status" value="1"/>
</dbReference>
<keyword evidence="8" id="KW-0249">Electron transport</keyword>
<dbReference type="InterPro" id="IPR052168">
    <property type="entry name" value="Cytochrome_b561_oxidase"/>
</dbReference>
<feature type="transmembrane region" description="Helical" evidence="13">
    <location>
        <begin position="52"/>
        <end position="72"/>
    </location>
</feature>
<keyword evidence="3" id="KW-0813">Transport</keyword>
<keyword evidence="7" id="KW-0479">Metal-binding</keyword>
<dbReference type="GO" id="GO:0046872">
    <property type="term" value="F:metal ion binding"/>
    <property type="evidence" value="ECO:0007669"/>
    <property type="project" value="UniProtKB-KW"/>
</dbReference>
<protein>
    <submittedName>
        <fullName evidence="15">Cytochrome b/b6 domain-containing protein</fullName>
    </submittedName>
</protein>
<keyword evidence="10" id="KW-0408">Iron</keyword>
<feature type="transmembrane region" description="Helical" evidence="13">
    <location>
        <begin position="12"/>
        <end position="32"/>
    </location>
</feature>
<accession>A0A975DH89</accession>
<evidence type="ECO:0000313" key="15">
    <source>
        <dbReference type="EMBL" id="QTH71564.1"/>
    </source>
</evidence>
<dbReference type="InterPro" id="IPR011577">
    <property type="entry name" value="Cyt_b561_bac/Ni-Hgenase"/>
</dbReference>
<keyword evidence="5" id="KW-0349">Heme</keyword>
<evidence type="ECO:0000256" key="13">
    <source>
        <dbReference type="SAM" id="Phobius"/>
    </source>
</evidence>
<feature type="transmembrane region" description="Helical" evidence="13">
    <location>
        <begin position="93"/>
        <end position="113"/>
    </location>
</feature>
<keyword evidence="11 13" id="KW-0472">Membrane</keyword>
<dbReference type="GO" id="GO:0020037">
    <property type="term" value="F:heme binding"/>
    <property type="evidence" value="ECO:0007669"/>
    <property type="project" value="TreeGrafter"/>
</dbReference>
<sequence length="167" mass="18950">MNKSYLVDRLLHWAGAFLVIIMVLNMNAQIHITDYRLKGQILHRQEAVSNHALLAMIVLMLVLSRLAFNYFFPNSKVRKPIENPTHARFIASVRIGLVLTLFGLVTTGFLMAANIDIPFNLFGIHFSEGGEKNLSSYSDIQSLHHTFMTTLWWLIGIHVIGALYANK</sequence>
<name>A0A975DH89_9GAMM</name>
<dbReference type="EMBL" id="CP072133">
    <property type="protein sequence ID" value="QTH71564.1"/>
    <property type="molecule type" value="Genomic_DNA"/>
</dbReference>
<dbReference type="GO" id="GO:0005886">
    <property type="term" value="C:plasma membrane"/>
    <property type="evidence" value="ECO:0007669"/>
    <property type="project" value="UniProtKB-SubCell"/>
</dbReference>
<gene>
    <name evidence="15" type="ORF">J5O05_00850</name>
</gene>
<evidence type="ECO:0000256" key="7">
    <source>
        <dbReference type="ARBA" id="ARBA00022723"/>
    </source>
</evidence>
<comment type="subcellular location">
    <subcellularLocation>
        <location evidence="2">Cell membrane</location>
        <topology evidence="2">Multi-pass membrane protein</topology>
    </subcellularLocation>
</comment>
<evidence type="ECO:0000256" key="5">
    <source>
        <dbReference type="ARBA" id="ARBA00022617"/>
    </source>
</evidence>
<dbReference type="PANTHER" id="PTHR30529">
    <property type="entry name" value="CYTOCHROME B561"/>
    <property type="match status" value="1"/>
</dbReference>
<dbReference type="InterPro" id="IPR016174">
    <property type="entry name" value="Di-haem_cyt_TM"/>
</dbReference>
<dbReference type="Proteomes" id="UP000664904">
    <property type="component" value="Chromosome"/>
</dbReference>
<evidence type="ECO:0000256" key="8">
    <source>
        <dbReference type="ARBA" id="ARBA00022982"/>
    </source>
</evidence>
<feature type="transmembrane region" description="Helical" evidence="13">
    <location>
        <begin position="143"/>
        <end position="165"/>
    </location>
</feature>
<comment type="cofactor">
    <cofactor evidence="1">
        <name>heme b</name>
        <dbReference type="ChEBI" id="CHEBI:60344"/>
    </cofactor>
</comment>
<evidence type="ECO:0000256" key="12">
    <source>
        <dbReference type="ARBA" id="ARBA00037975"/>
    </source>
</evidence>
<dbReference type="AlphaFoldDB" id="A0A975DH89"/>
<organism evidence="15 16">
    <name type="scientific">Pseudoalteromonas xiamenensis</name>
    <dbReference type="NCBI Taxonomy" id="882626"/>
    <lineage>
        <taxon>Bacteria</taxon>
        <taxon>Pseudomonadati</taxon>
        <taxon>Pseudomonadota</taxon>
        <taxon>Gammaproteobacteria</taxon>
        <taxon>Alteromonadales</taxon>
        <taxon>Pseudoalteromonadaceae</taxon>
        <taxon>Pseudoalteromonas</taxon>
    </lineage>
</organism>
<comment type="similarity">
    <text evidence="12">Belongs to the cytochrome b561 family.</text>
</comment>
<evidence type="ECO:0000256" key="6">
    <source>
        <dbReference type="ARBA" id="ARBA00022692"/>
    </source>
</evidence>
<dbReference type="RefSeq" id="WP_208843190.1">
    <property type="nucleotide sequence ID" value="NZ_CP072133.1"/>
</dbReference>
<evidence type="ECO:0000256" key="10">
    <source>
        <dbReference type="ARBA" id="ARBA00023004"/>
    </source>
</evidence>
<proteinExistence type="inferred from homology"/>
<evidence type="ECO:0000256" key="11">
    <source>
        <dbReference type="ARBA" id="ARBA00023136"/>
    </source>
</evidence>
<evidence type="ECO:0000259" key="14">
    <source>
        <dbReference type="Pfam" id="PF01292"/>
    </source>
</evidence>
<reference evidence="15" key="1">
    <citation type="submission" date="2021-03" db="EMBL/GenBank/DDBJ databases">
        <title>Complete Genome of Pseudoalteromonas xiamenensis STKMTI.2, a new potential marine bacterium producing anti-Vibrio compounds.</title>
        <authorList>
            <person name="Handayani D.P."/>
            <person name="Isnansetyo A."/>
            <person name="Istiqomah I."/>
            <person name="Jumina J."/>
        </authorList>
    </citation>
    <scope>NUCLEOTIDE SEQUENCE</scope>
    <source>
        <strain evidence="15">STKMTI.2</strain>
    </source>
</reference>
<evidence type="ECO:0000256" key="2">
    <source>
        <dbReference type="ARBA" id="ARBA00004651"/>
    </source>
</evidence>
<evidence type="ECO:0000256" key="4">
    <source>
        <dbReference type="ARBA" id="ARBA00022475"/>
    </source>
</evidence>
<evidence type="ECO:0000313" key="16">
    <source>
        <dbReference type="Proteomes" id="UP000664904"/>
    </source>
</evidence>
<keyword evidence="16" id="KW-1185">Reference proteome</keyword>
<dbReference type="PANTHER" id="PTHR30529:SF1">
    <property type="entry name" value="CYTOCHROME B561 HOMOLOG 2"/>
    <property type="match status" value="1"/>
</dbReference>
<dbReference type="GO" id="GO:0009055">
    <property type="term" value="F:electron transfer activity"/>
    <property type="evidence" value="ECO:0007669"/>
    <property type="project" value="InterPro"/>
</dbReference>
<keyword evidence="6 13" id="KW-0812">Transmembrane</keyword>